<keyword evidence="3" id="KW-0862">Zinc</keyword>
<organism evidence="7 8">
    <name type="scientific">Sordaria brevicollis</name>
    <dbReference type="NCBI Taxonomy" id="83679"/>
    <lineage>
        <taxon>Eukaryota</taxon>
        <taxon>Fungi</taxon>
        <taxon>Dikarya</taxon>
        <taxon>Ascomycota</taxon>
        <taxon>Pezizomycotina</taxon>
        <taxon>Sordariomycetes</taxon>
        <taxon>Sordariomycetidae</taxon>
        <taxon>Sordariales</taxon>
        <taxon>Sordariaceae</taxon>
        <taxon>Sordaria</taxon>
    </lineage>
</organism>
<dbReference type="AlphaFoldDB" id="A0AAE0P341"/>
<keyword evidence="8" id="KW-1185">Reference proteome</keyword>
<keyword evidence="2 4" id="KW-0863">Zinc-finger</keyword>
<comment type="caution">
    <text evidence="7">The sequence shown here is derived from an EMBL/GenBank/DDBJ whole genome shotgun (WGS) entry which is preliminary data.</text>
</comment>
<feature type="compositionally biased region" description="Gly residues" evidence="5">
    <location>
        <begin position="124"/>
        <end position="139"/>
    </location>
</feature>
<dbReference type="PROSITE" id="PS50865">
    <property type="entry name" value="ZF_MYND_2"/>
    <property type="match status" value="1"/>
</dbReference>
<sequence length="263" mass="28024">MVIPSPDQLSTFSSLPVFSSHPSQSQGEKDRYLLATLKSNLTITKPTLILTDLGGQDFALVFDTPFSVSEPRNPNAVAERFKEVGLKKGVTVVIKNARRTTAGREGGQGFVVLESLGALGALGDGEAGAGGGKKGGSGKGEGKGDGEGDDGSGGYLMGVVPGSLELTKKLMEVLRQKDKRGAGGEDEEKVCDGKADDGCSTPKGKGDDGKGLKRCQGCLEVWYCSKECQTRRWTAHKDECKTSKALRKIWPRPEGLEWSFRRV</sequence>
<proteinExistence type="predicted"/>
<keyword evidence="1" id="KW-0479">Metal-binding</keyword>
<gene>
    <name evidence="7" type="ORF">B0T20DRAFT_489252</name>
</gene>
<dbReference type="Gene3D" id="6.10.140.2220">
    <property type="match status" value="1"/>
</dbReference>
<dbReference type="EMBL" id="JAUTDP010000012">
    <property type="protein sequence ID" value="KAK3392085.1"/>
    <property type="molecule type" value="Genomic_DNA"/>
</dbReference>
<evidence type="ECO:0000259" key="6">
    <source>
        <dbReference type="PROSITE" id="PS50865"/>
    </source>
</evidence>
<evidence type="ECO:0000313" key="7">
    <source>
        <dbReference type="EMBL" id="KAK3392085.1"/>
    </source>
</evidence>
<accession>A0AAE0P341</accession>
<dbReference type="Pfam" id="PF01753">
    <property type="entry name" value="zf-MYND"/>
    <property type="match status" value="1"/>
</dbReference>
<feature type="region of interest" description="Disordered" evidence="5">
    <location>
        <begin position="124"/>
        <end position="154"/>
    </location>
</feature>
<evidence type="ECO:0000256" key="3">
    <source>
        <dbReference type="ARBA" id="ARBA00022833"/>
    </source>
</evidence>
<feature type="domain" description="MYND-type" evidence="6">
    <location>
        <begin position="196"/>
        <end position="240"/>
    </location>
</feature>
<dbReference type="Proteomes" id="UP001281003">
    <property type="component" value="Unassembled WGS sequence"/>
</dbReference>
<evidence type="ECO:0000256" key="5">
    <source>
        <dbReference type="SAM" id="MobiDB-lite"/>
    </source>
</evidence>
<feature type="compositionally biased region" description="Polar residues" evidence="5">
    <location>
        <begin position="7"/>
        <end position="25"/>
    </location>
</feature>
<reference evidence="7" key="2">
    <citation type="submission" date="2023-07" db="EMBL/GenBank/DDBJ databases">
        <authorList>
            <consortium name="Lawrence Berkeley National Laboratory"/>
            <person name="Haridas S."/>
            <person name="Hensen N."/>
            <person name="Bonometti L."/>
            <person name="Westerberg I."/>
            <person name="Brannstrom I.O."/>
            <person name="Guillou S."/>
            <person name="Cros-Aarteil S."/>
            <person name="Calhoun S."/>
            <person name="Kuo A."/>
            <person name="Mondo S."/>
            <person name="Pangilinan J."/>
            <person name="Riley R."/>
            <person name="LaButti K."/>
            <person name="Andreopoulos B."/>
            <person name="Lipzen A."/>
            <person name="Chen C."/>
            <person name="Yanf M."/>
            <person name="Daum C."/>
            <person name="Ng V."/>
            <person name="Clum A."/>
            <person name="Steindorff A."/>
            <person name="Ohm R."/>
            <person name="Martin F."/>
            <person name="Silar P."/>
            <person name="Natvig D."/>
            <person name="Lalanne C."/>
            <person name="Gautier V."/>
            <person name="Ament-velasquez S.L."/>
            <person name="Kruys A."/>
            <person name="Hutchinson M.I."/>
            <person name="Powell A.J."/>
            <person name="Barry K."/>
            <person name="Miller A.N."/>
            <person name="Grigoriev I.V."/>
            <person name="Debuchy R."/>
            <person name="Gladieux P."/>
            <person name="Thoren M.H."/>
            <person name="Johannesson H."/>
        </authorList>
    </citation>
    <scope>NUCLEOTIDE SEQUENCE</scope>
    <source>
        <strain evidence="7">FGSC 1904</strain>
    </source>
</reference>
<evidence type="ECO:0000256" key="2">
    <source>
        <dbReference type="ARBA" id="ARBA00022771"/>
    </source>
</evidence>
<name>A0AAE0P341_SORBR</name>
<evidence type="ECO:0000256" key="1">
    <source>
        <dbReference type="ARBA" id="ARBA00022723"/>
    </source>
</evidence>
<protein>
    <recommendedName>
        <fullName evidence="6">MYND-type domain-containing protein</fullName>
    </recommendedName>
</protein>
<reference evidence="7" key="1">
    <citation type="journal article" date="2023" name="Mol. Phylogenet. Evol.">
        <title>Genome-scale phylogeny and comparative genomics of the fungal order Sordariales.</title>
        <authorList>
            <person name="Hensen N."/>
            <person name="Bonometti L."/>
            <person name="Westerberg I."/>
            <person name="Brannstrom I.O."/>
            <person name="Guillou S."/>
            <person name="Cros-Aarteil S."/>
            <person name="Calhoun S."/>
            <person name="Haridas S."/>
            <person name="Kuo A."/>
            <person name="Mondo S."/>
            <person name="Pangilinan J."/>
            <person name="Riley R."/>
            <person name="LaButti K."/>
            <person name="Andreopoulos B."/>
            <person name="Lipzen A."/>
            <person name="Chen C."/>
            <person name="Yan M."/>
            <person name="Daum C."/>
            <person name="Ng V."/>
            <person name="Clum A."/>
            <person name="Steindorff A."/>
            <person name="Ohm R.A."/>
            <person name="Martin F."/>
            <person name="Silar P."/>
            <person name="Natvig D.O."/>
            <person name="Lalanne C."/>
            <person name="Gautier V."/>
            <person name="Ament-Velasquez S.L."/>
            <person name="Kruys A."/>
            <person name="Hutchinson M.I."/>
            <person name="Powell A.J."/>
            <person name="Barry K."/>
            <person name="Miller A.N."/>
            <person name="Grigoriev I.V."/>
            <person name="Debuchy R."/>
            <person name="Gladieux P."/>
            <person name="Hiltunen Thoren M."/>
            <person name="Johannesson H."/>
        </authorList>
    </citation>
    <scope>NUCLEOTIDE SEQUENCE</scope>
    <source>
        <strain evidence="7">FGSC 1904</strain>
    </source>
</reference>
<dbReference type="InterPro" id="IPR002893">
    <property type="entry name" value="Znf_MYND"/>
</dbReference>
<dbReference type="GO" id="GO:0008270">
    <property type="term" value="F:zinc ion binding"/>
    <property type="evidence" value="ECO:0007669"/>
    <property type="project" value="UniProtKB-KW"/>
</dbReference>
<feature type="region of interest" description="Disordered" evidence="5">
    <location>
        <begin position="1"/>
        <end position="25"/>
    </location>
</feature>
<dbReference type="SUPFAM" id="SSF144232">
    <property type="entry name" value="HIT/MYND zinc finger-like"/>
    <property type="match status" value="1"/>
</dbReference>
<evidence type="ECO:0000256" key="4">
    <source>
        <dbReference type="PROSITE-ProRule" id="PRU00134"/>
    </source>
</evidence>
<feature type="region of interest" description="Disordered" evidence="5">
    <location>
        <begin position="178"/>
        <end position="209"/>
    </location>
</feature>
<evidence type="ECO:0000313" key="8">
    <source>
        <dbReference type="Proteomes" id="UP001281003"/>
    </source>
</evidence>